<dbReference type="InterPro" id="IPR027417">
    <property type="entry name" value="P-loop_NTPase"/>
</dbReference>
<keyword evidence="1" id="KW-0808">Transferase</keyword>
<gene>
    <name evidence="4" type="ORF">TH606_09255</name>
</gene>
<dbReference type="SUPFAM" id="SSF52540">
    <property type="entry name" value="P-loop containing nucleoside triphosphate hydrolases"/>
    <property type="match status" value="1"/>
</dbReference>
<dbReference type="PANTHER" id="PTHR10605">
    <property type="entry name" value="HEPARAN SULFATE SULFOTRANSFERASE"/>
    <property type="match status" value="1"/>
</dbReference>
<protein>
    <recommendedName>
        <fullName evidence="3">Sulfotransferase domain-containing protein</fullName>
    </recommendedName>
</protein>
<organism evidence="4 5">
    <name type="scientific">Thermodesulfatator autotrophicus</name>
    <dbReference type="NCBI Taxonomy" id="1795632"/>
    <lineage>
        <taxon>Bacteria</taxon>
        <taxon>Pseudomonadati</taxon>
        <taxon>Thermodesulfobacteriota</taxon>
        <taxon>Thermodesulfobacteria</taxon>
        <taxon>Thermodesulfobacteriales</taxon>
        <taxon>Thermodesulfatatoraceae</taxon>
        <taxon>Thermodesulfatator</taxon>
    </lineage>
</organism>
<evidence type="ECO:0000313" key="4">
    <source>
        <dbReference type="EMBL" id="OAG27004.1"/>
    </source>
</evidence>
<evidence type="ECO:0000256" key="1">
    <source>
        <dbReference type="ARBA" id="ARBA00022679"/>
    </source>
</evidence>
<dbReference type="Pfam" id="PF00685">
    <property type="entry name" value="Sulfotransfer_1"/>
    <property type="match status" value="1"/>
</dbReference>
<dbReference type="OrthoDB" id="9797480at2"/>
<accession>A0A177E4X6</accession>
<dbReference type="EMBL" id="LSFI01000045">
    <property type="protein sequence ID" value="OAG27004.1"/>
    <property type="molecule type" value="Genomic_DNA"/>
</dbReference>
<dbReference type="AlphaFoldDB" id="A0A177E4X6"/>
<feature type="domain" description="Sulfotransferase" evidence="3">
    <location>
        <begin position="3"/>
        <end position="206"/>
    </location>
</feature>
<dbReference type="Gene3D" id="3.40.50.300">
    <property type="entry name" value="P-loop containing nucleotide triphosphate hydrolases"/>
    <property type="match status" value="1"/>
</dbReference>
<keyword evidence="5" id="KW-1185">Reference proteome</keyword>
<dbReference type="InterPro" id="IPR000863">
    <property type="entry name" value="Sulfotransferase_dom"/>
</dbReference>
<sequence length="269" mass="32088">MLPNFIIIGAMKSGTTSLAKYLSEHPDVFVSDPKEPGFFCEKINWNKGIEWYEELFKNAKGYKAVGEASTHYTKFPEHPRVAEKIKNIIPEVKLIYIMRDPVDRAISHYWHMVHYHNETRPINKAIKLDSLYVWFSRYKYQMEPYLELFRKEQILFLLYDDLVKRPEETVKKCFEFLGVDPDFKPKSLGKAFNPRPKKVAKTNLLLHKIRWSKTWDKISPLVPKSLKDFAKKFEYKKIEPKEELSDKQKKKIRESLKEDIEFMYQVTKK</sequence>
<evidence type="ECO:0000313" key="5">
    <source>
        <dbReference type="Proteomes" id="UP000076964"/>
    </source>
</evidence>
<dbReference type="PANTHER" id="PTHR10605:SF56">
    <property type="entry name" value="BIFUNCTIONAL HEPARAN SULFATE N-DEACETYLASE_N-SULFOTRANSFERASE"/>
    <property type="match status" value="1"/>
</dbReference>
<proteinExistence type="predicted"/>
<name>A0A177E4X6_9BACT</name>
<dbReference type="STRING" id="1795632.TH606_09255"/>
<dbReference type="InterPro" id="IPR037359">
    <property type="entry name" value="NST/OST"/>
</dbReference>
<comment type="caution">
    <text evidence="4">The sequence shown here is derived from an EMBL/GenBank/DDBJ whole genome shotgun (WGS) entry which is preliminary data.</text>
</comment>
<dbReference type="Proteomes" id="UP000076964">
    <property type="component" value="Unassembled WGS sequence"/>
</dbReference>
<evidence type="ECO:0000259" key="3">
    <source>
        <dbReference type="Pfam" id="PF00685"/>
    </source>
</evidence>
<reference evidence="4 5" key="1">
    <citation type="submission" date="2016-02" db="EMBL/GenBank/DDBJ databases">
        <title>Draft genome sequence of Thermodesulfatator sp. S606.</title>
        <authorList>
            <person name="Lai Q."/>
            <person name="Cao J."/>
            <person name="Dupont S."/>
            <person name="Shao Z."/>
            <person name="Jebbar M."/>
            <person name="Alain K."/>
        </authorList>
    </citation>
    <scope>NUCLEOTIDE SEQUENCE [LARGE SCALE GENOMIC DNA]</scope>
    <source>
        <strain evidence="4 5">S606</strain>
    </source>
</reference>
<dbReference type="GO" id="GO:0008146">
    <property type="term" value="F:sulfotransferase activity"/>
    <property type="evidence" value="ECO:0007669"/>
    <property type="project" value="InterPro"/>
</dbReference>
<dbReference type="RefSeq" id="WP_068543193.1">
    <property type="nucleotide sequence ID" value="NZ_LSFI01000045.1"/>
</dbReference>
<evidence type="ECO:0000256" key="2">
    <source>
        <dbReference type="ARBA" id="ARBA00023180"/>
    </source>
</evidence>
<keyword evidence="2" id="KW-0325">Glycoprotein</keyword>